<dbReference type="PROSITE" id="PS51257">
    <property type="entry name" value="PROKAR_LIPOPROTEIN"/>
    <property type="match status" value="1"/>
</dbReference>
<keyword evidence="3 4" id="KW-0732">Signal</keyword>
<dbReference type="SUPFAM" id="SSF53850">
    <property type="entry name" value="Periplasmic binding protein-like II"/>
    <property type="match status" value="1"/>
</dbReference>
<proteinExistence type="inferred from homology"/>
<dbReference type="Proteomes" id="UP000503011">
    <property type="component" value="Chromosome"/>
</dbReference>
<accession>A0A6F8YEN2</accession>
<sequence>MKFDVISPRKRTAALLASGLVLVAAAACGNETPATEDGGLYKMKITVSTYPTNVPAVPFIVAIKKGYFAEHGIEVTDVAGSSGGGTTVRNVLTGDLPFGGVAPAAAVQAYLAGAPIKIVGGLQQGVAEVAVATKNPAITNIEDLRGKKVGYSNPGSATQGILGLTFEAAGMVPGKDVEMVATGGLTEAATALNAGAVDAAVSLLPAHASHPDFKVVWWSDQYVKAFQQTVVITSPEMIKTKPDIVRGFLAALDQAVQFIRSSPEETAKLWAAEGKMPEAVALETLKRTNAIQEHSIGLQADHMQAVDKVMHSIELVGPQVKIPWKEIIDQQFIPEGASRITGPFLEAS</sequence>
<evidence type="ECO:0000256" key="4">
    <source>
        <dbReference type="SAM" id="SignalP"/>
    </source>
</evidence>
<feature type="signal peptide" evidence="4">
    <location>
        <begin position="1"/>
        <end position="26"/>
    </location>
</feature>
<dbReference type="InterPro" id="IPR015168">
    <property type="entry name" value="SsuA/THI5"/>
</dbReference>
<comment type="subcellular location">
    <subcellularLocation>
        <location evidence="1">Periplasm</location>
    </subcellularLocation>
</comment>
<dbReference type="EMBL" id="AP022871">
    <property type="protein sequence ID" value="BCB84527.1"/>
    <property type="molecule type" value="Genomic_DNA"/>
</dbReference>
<gene>
    <name evidence="6" type="ORF">Psuf_018400</name>
</gene>
<dbReference type="PANTHER" id="PTHR30024:SF47">
    <property type="entry name" value="TAURINE-BINDING PERIPLASMIC PROTEIN"/>
    <property type="match status" value="1"/>
</dbReference>
<comment type="similarity">
    <text evidence="2">Belongs to the bacterial solute-binding protein SsuA/TauA family.</text>
</comment>
<organism evidence="6 7">
    <name type="scientific">Phytohabitans suffuscus</name>
    <dbReference type="NCBI Taxonomy" id="624315"/>
    <lineage>
        <taxon>Bacteria</taxon>
        <taxon>Bacillati</taxon>
        <taxon>Actinomycetota</taxon>
        <taxon>Actinomycetes</taxon>
        <taxon>Micromonosporales</taxon>
        <taxon>Micromonosporaceae</taxon>
    </lineage>
</organism>
<dbReference type="AlphaFoldDB" id="A0A6F8YEN2"/>
<feature type="domain" description="SsuA/THI5-like" evidence="5">
    <location>
        <begin position="57"/>
        <end position="265"/>
    </location>
</feature>
<evidence type="ECO:0000259" key="5">
    <source>
        <dbReference type="Pfam" id="PF09084"/>
    </source>
</evidence>
<dbReference type="GO" id="GO:0042597">
    <property type="term" value="C:periplasmic space"/>
    <property type="evidence" value="ECO:0007669"/>
    <property type="project" value="UniProtKB-SubCell"/>
</dbReference>
<evidence type="ECO:0000256" key="1">
    <source>
        <dbReference type="ARBA" id="ARBA00004418"/>
    </source>
</evidence>
<evidence type="ECO:0000313" key="7">
    <source>
        <dbReference type="Proteomes" id="UP000503011"/>
    </source>
</evidence>
<reference evidence="6 7" key="1">
    <citation type="submission" date="2020-03" db="EMBL/GenBank/DDBJ databases">
        <title>Whole genome shotgun sequence of Phytohabitans suffuscus NBRC 105367.</title>
        <authorList>
            <person name="Komaki H."/>
            <person name="Tamura T."/>
        </authorList>
    </citation>
    <scope>NUCLEOTIDE SEQUENCE [LARGE SCALE GENOMIC DNA]</scope>
    <source>
        <strain evidence="6 7">NBRC 105367</strain>
    </source>
</reference>
<evidence type="ECO:0000256" key="2">
    <source>
        <dbReference type="ARBA" id="ARBA00010742"/>
    </source>
</evidence>
<evidence type="ECO:0000256" key="3">
    <source>
        <dbReference type="ARBA" id="ARBA00022729"/>
    </source>
</evidence>
<dbReference type="RefSeq" id="WP_173155733.1">
    <property type="nucleotide sequence ID" value="NZ_AP022871.1"/>
</dbReference>
<dbReference type="KEGG" id="psuu:Psuf_018400"/>
<dbReference type="PANTHER" id="PTHR30024">
    <property type="entry name" value="ALIPHATIC SULFONATES-BINDING PROTEIN-RELATED"/>
    <property type="match status" value="1"/>
</dbReference>
<dbReference type="Pfam" id="PF09084">
    <property type="entry name" value="NMT1"/>
    <property type="match status" value="1"/>
</dbReference>
<keyword evidence="7" id="KW-1185">Reference proteome</keyword>
<feature type="chain" id="PRO_5026129335" description="SsuA/THI5-like domain-containing protein" evidence="4">
    <location>
        <begin position="27"/>
        <end position="348"/>
    </location>
</feature>
<protein>
    <recommendedName>
        <fullName evidence="5">SsuA/THI5-like domain-containing protein</fullName>
    </recommendedName>
</protein>
<name>A0A6F8YEN2_9ACTN</name>
<dbReference type="Gene3D" id="3.40.190.10">
    <property type="entry name" value="Periplasmic binding protein-like II"/>
    <property type="match status" value="2"/>
</dbReference>
<evidence type="ECO:0000313" key="6">
    <source>
        <dbReference type="EMBL" id="BCB84527.1"/>
    </source>
</evidence>
<reference evidence="6 7" key="2">
    <citation type="submission" date="2020-03" db="EMBL/GenBank/DDBJ databases">
        <authorList>
            <person name="Ichikawa N."/>
            <person name="Kimura A."/>
            <person name="Kitahashi Y."/>
            <person name="Uohara A."/>
        </authorList>
    </citation>
    <scope>NUCLEOTIDE SEQUENCE [LARGE SCALE GENOMIC DNA]</scope>
    <source>
        <strain evidence="6 7">NBRC 105367</strain>
    </source>
</reference>